<protein>
    <submittedName>
        <fullName evidence="2">Glycosyl transferase, group 1 family protein</fullName>
        <ecNumber evidence="2">2.4.1.-</ecNumber>
    </submittedName>
</protein>
<accession>A1ZCJ0</accession>
<dbReference type="SUPFAM" id="SSF53756">
    <property type="entry name" value="UDP-Glycosyltransferase/glycogen phosphorylase"/>
    <property type="match status" value="1"/>
</dbReference>
<dbReference type="Pfam" id="PF00534">
    <property type="entry name" value="Glycos_transf_1"/>
    <property type="match status" value="1"/>
</dbReference>
<dbReference type="GO" id="GO:0016757">
    <property type="term" value="F:glycosyltransferase activity"/>
    <property type="evidence" value="ECO:0007669"/>
    <property type="project" value="UniProtKB-KW"/>
</dbReference>
<dbReference type="Gene3D" id="3.40.50.2000">
    <property type="entry name" value="Glycogen Phosphorylase B"/>
    <property type="match status" value="2"/>
</dbReference>
<feature type="domain" description="Glycosyl transferase family 1" evidence="1">
    <location>
        <begin position="201"/>
        <end position="315"/>
    </location>
</feature>
<proteinExistence type="predicted"/>
<dbReference type="Proteomes" id="UP000004095">
    <property type="component" value="Unassembled WGS sequence"/>
</dbReference>
<organism evidence="2 3">
    <name type="scientific">Microscilla marina ATCC 23134</name>
    <dbReference type="NCBI Taxonomy" id="313606"/>
    <lineage>
        <taxon>Bacteria</taxon>
        <taxon>Pseudomonadati</taxon>
        <taxon>Bacteroidota</taxon>
        <taxon>Cytophagia</taxon>
        <taxon>Cytophagales</taxon>
        <taxon>Microscillaceae</taxon>
        <taxon>Microscilla</taxon>
    </lineage>
</organism>
<reference evidence="2 3" key="1">
    <citation type="submission" date="2007-01" db="EMBL/GenBank/DDBJ databases">
        <authorList>
            <person name="Haygood M."/>
            <person name="Podell S."/>
            <person name="Anderson C."/>
            <person name="Hopkinson B."/>
            <person name="Roe K."/>
            <person name="Barbeau K."/>
            <person name="Gaasterland T."/>
            <person name="Ferriera S."/>
            <person name="Johnson J."/>
            <person name="Kravitz S."/>
            <person name="Beeson K."/>
            <person name="Sutton G."/>
            <person name="Rogers Y.-H."/>
            <person name="Friedman R."/>
            <person name="Frazier M."/>
            <person name="Venter J.C."/>
        </authorList>
    </citation>
    <scope>NUCLEOTIDE SEQUENCE [LARGE SCALE GENOMIC DNA]</scope>
    <source>
        <strain evidence="2 3">ATCC 23134</strain>
    </source>
</reference>
<name>A1ZCJ0_MICM2</name>
<dbReference type="InterPro" id="IPR001296">
    <property type="entry name" value="Glyco_trans_1"/>
</dbReference>
<dbReference type="EC" id="2.4.1.-" evidence="2"/>
<dbReference type="EMBL" id="AAWS01000001">
    <property type="protein sequence ID" value="EAY31992.1"/>
    <property type="molecule type" value="Genomic_DNA"/>
</dbReference>
<dbReference type="AlphaFoldDB" id="A1ZCJ0"/>
<evidence type="ECO:0000313" key="3">
    <source>
        <dbReference type="Proteomes" id="UP000004095"/>
    </source>
</evidence>
<evidence type="ECO:0000313" key="2">
    <source>
        <dbReference type="EMBL" id="EAY31992.1"/>
    </source>
</evidence>
<keyword evidence="3" id="KW-1185">Reference proteome</keyword>
<comment type="caution">
    <text evidence="2">The sequence shown here is derived from an EMBL/GenBank/DDBJ whole genome shotgun (WGS) entry which is preliminary data.</text>
</comment>
<sequence length="387" mass="44641">MQASGVQKKVVNKIKALNQLGLETKGLFISSANKEVNYPDLNIKVIPYQITNVPKIYSAPFFWRFHVYYENKIFYETIDVALQEEDFDLILFRYPIWYADFNFLRFMKKYHKKIVFEHNTIEIVEMQAYNREGFRQKYLLFNENKIAPKALKHAKGIVGVCGEITDYEAHRVNHKVESRTIANGFDVASVRVRTPPAYNKQELTILLSAGFAGKWHGVDRLIEGLHIYKGEVQVKLKIIGNVLNEIHPLIKKYHLEDKVEFLGNLDSEAAAVIFDECHIAASSMAMHRNGLQEASTLKTREYLSRGIPFFISNIDVDTENNESIAPYYLKIPGDDSPVNIEDVVSFAERVLQLENHPTEMRGFAESKVDFQLKMKQLKDFLEQLSSH</sequence>
<gene>
    <name evidence="2" type="ORF">M23134_02021</name>
</gene>
<dbReference type="eggNOG" id="COG0438">
    <property type="taxonomic scope" value="Bacteria"/>
</dbReference>
<keyword evidence="2" id="KW-0808">Transferase</keyword>
<keyword evidence="2" id="KW-0328">Glycosyltransferase</keyword>
<evidence type="ECO:0000259" key="1">
    <source>
        <dbReference type="Pfam" id="PF00534"/>
    </source>
</evidence>